<reference evidence="10" key="2">
    <citation type="journal article" date="2023" name="Microbiol Resour">
        <title>Decontamination and Annotation of the Draft Genome Sequence of the Oomycete Lagenidium giganteum ARSEF 373.</title>
        <authorList>
            <person name="Morgan W.R."/>
            <person name="Tartar A."/>
        </authorList>
    </citation>
    <scope>NUCLEOTIDE SEQUENCE</scope>
    <source>
        <strain evidence="10">ARSEF 373</strain>
    </source>
</reference>
<evidence type="ECO:0000256" key="7">
    <source>
        <dbReference type="SAM" id="Phobius"/>
    </source>
</evidence>
<keyword evidence="3 7" id="KW-1133">Transmembrane helix</keyword>
<dbReference type="CDD" id="cd00519">
    <property type="entry name" value="Lipase_3"/>
    <property type="match status" value="1"/>
</dbReference>
<evidence type="ECO:0000256" key="6">
    <source>
        <dbReference type="SAM" id="MobiDB-lite"/>
    </source>
</evidence>
<feature type="transmembrane region" description="Helical" evidence="7">
    <location>
        <begin position="1523"/>
        <end position="1548"/>
    </location>
</feature>
<comment type="caution">
    <text evidence="10">The sequence shown here is derived from an EMBL/GenBank/DDBJ whole genome shotgun (WGS) entry which is preliminary data.</text>
</comment>
<evidence type="ECO:0000313" key="10">
    <source>
        <dbReference type="EMBL" id="DBA04956.1"/>
    </source>
</evidence>
<dbReference type="Proteomes" id="UP001146120">
    <property type="component" value="Unassembled WGS sequence"/>
</dbReference>
<dbReference type="InterPro" id="IPR047843">
    <property type="entry name" value="WLS-like_TM"/>
</dbReference>
<keyword evidence="4 7" id="KW-0472">Membrane</keyword>
<dbReference type="SUPFAM" id="SSF48403">
    <property type="entry name" value="Ankyrin repeat"/>
    <property type="match status" value="1"/>
</dbReference>
<dbReference type="Gene3D" id="1.25.40.20">
    <property type="entry name" value="Ankyrin repeat-containing domain"/>
    <property type="match status" value="1"/>
</dbReference>
<keyword evidence="2 7" id="KW-0812">Transmembrane</keyword>
<dbReference type="GO" id="GO:0016020">
    <property type="term" value="C:membrane"/>
    <property type="evidence" value="ECO:0007669"/>
    <property type="project" value="UniProtKB-SubCell"/>
</dbReference>
<dbReference type="Pfam" id="PF01764">
    <property type="entry name" value="Lipase_3"/>
    <property type="match status" value="1"/>
</dbReference>
<dbReference type="InterPro" id="IPR002110">
    <property type="entry name" value="Ankyrin_rpt"/>
</dbReference>
<feature type="transmembrane region" description="Helical" evidence="7">
    <location>
        <begin position="1659"/>
        <end position="1680"/>
    </location>
</feature>
<feature type="region of interest" description="Disordered" evidence="6">
    <location>
        <begin position="1088"/>
        <end position="1187"/>
    </location>
</feature>
<feature type="compositionally biased region" description="Polar residues" evidence="6">
    <location>
        <begin position="1088"/>
        <end position="1104"/>
    </location>
</feature>
<dbReference type="PROSITE" id="PS50297">
    <property type="entry name" value="ANK_REP_REGION"/>
    <property type="match status" value="2"/>
</dbReference>
<dbReference type="InterPro" id="IPR016024">
    <property type="entry name" value="ARM-type_fold"/>
</dbReference>
<feature type="domain" description="Fungal lipase-type" evidence="8">
    <location>
        <begin position="1878"/>
        <end position="2035"/>
    </location>
</feature>
<evidence type="ECO:0000256" key="4">
    <source>
        <dbReference type="ARBA" id="ARBA00023136"/>
    </source>
</evidence>
<feature type="transmembrane region" description="Helical" evidence="7">
    <location>
        <begin position="1560"/>
        <end position="1579"/>
    </location>
</feature>
<protein>
    <recommendedName>
        <fullName evidence="12">Fungal lipase-like domain-containing protein</fullName>
    </recommendedName>
</protein>
<feature type="transmembrane region" description="Helical" evidence="7">
    <location>
        <begin position="1701"/>
        <end position="1719"/>
    </location>
</feature>
<feature type="transmembrane region" description="Helical" evidence="7">
    <location>
        <begin position="1305"/>
        <end position="1322"/>
    </location>
</feature>
<dbReference type="InterPro" id="IPR002921">
    <property type="entry name" value="Fungal_lipase-type"/>
</dbReference>
<evidence type="ECO:0000313" key="11">
    <source>
        <dbReference type="Proteomes" id="UP001146120"/>
    </source>
</evidence>
<keyword evidence="5" id="KW-0040">ANK repeat</keyword>
<dbReference type="PANTHER" id="PTHR45856">
    <property type="entry name" value="ALPHA/BETA-HYDROLASES SUPERFAMILY PROTEIN"/>
    <property type="match status" value="1"/>
</dbReference>
<dbReference type="PANTHER" id="PTHR45856:SF11">
    <property type="entry name" value="FUNGAL LIPASE-LIKE DOMAIN-CONTAINING PROTEIN"/>
    <property type="match status" value="1"/>
</dbReference>
<accession>A0AAV2ZFT7</accession>
<keyword evidence="11" id="KW-1185">Reference proteome</keyword>
<feature type="domain" description="Wntless-like transmembrane" evidence="9">
    <location>
        <begin position="1529"/>
        <end position="1777"/>
    </location>
</feature>
<dbReference type="SMART" id="SM00248">
    <property type="entry name" value="ANK"/>
    <property type="match status" value="3"/>
</dbReference>
<evidence type="ECO:0000256" key="2">
    <source>
        <dbReference type="ARBA" id="ARBA00022692"/>
    </source>
</evidence>
<organism evidence="10 11">
    <name type="scientific">Lagenidium giganteum</name>
    <dbReference type="NCBI Taxonomy" id="4803"/>
    <lineage>
        <taxon>Eukaryota</taxon>
        <taxon>Sar</taxon>
        <taxon>Stramenopiles</taxon>
        <taxon>Oomycota</taxon>
        <taxon>Peronosporomycetes</taxon>
        <taxon>Pythiales</taxon>
        <taxon>Pythiaceae</taxon>
    </lineage>
</organism>
<feature type="repeat" description="ANK" evidence="5">
    <location>
        <begin position="2170"/>
        <end position="2202"/>
    </location>
</feature>
<name>A0AAV2ZFT7_9STRA</name>
<evidence type="ECO:0008006" key="12">
    <source>
        <dbReference type="Google" id="ProtNLM"/>
    </source>
</evidence>
<evidence type="ECO:0000256" key="3">
    <source>
        <dbReference type="ARBA" id="ARBA00022989"/>
    </source>
</evidence>
<feature type="transmembrane region" description="Helical" evidence="7">
    <location>
        <begin position="1619"/>
        <end position="1639"/>
    </location>
</feature>
<proteinExistence type="predicted"/>
<evidence type="ECO:0000256" key="5">
    <source>
        <dbReference type="PROSITE-ProRule" id="PRU00023"/>
    </source>
</evidence>
<dbReference type="InterPro" id="IPR036770">
    <property type="entry name" value="Ankyrin_rpt-contain_sf"/>
</dbReference>
<evidence type="ECO:0000259" key="9">
    <source>
        <dbReference type="Pfam" id="PF06664"/>
    </source>
</evidence>
<gene>
    <name evidence="10" type="ORF">N0F65_006958</name>
</gene>
<dbReference type="InterPro" id="IPR051218">
    <property type="entry name" value="Sec_MonoDiacylglyc_Lipase"/>
</dbReference>
<feature type="compositionally biased region" description="Basic and acidic residues" evidence="6">
    <location>
        <begin position="2316"/>
        <end position="2328"/>
    </location>
</feature>
<dbReference type="PROSITE" id="PS50088">
    <property type="entry name" value="ANK_REPEAT"/>
    <property type="match status" value="2"/>
</dbReference>
<feature type="repeat" description="ANK" evidence="5">
    <location>
        <begin position="2204"/>
        <end position="2236"/>
    </location>
</feature>
<evidence type="ECO:0000259" key="8">
    <source>
        <dbReference type="Pfam" id="PF01764"/>
    </source>
</evidence>
<sequence>MQESLSGSESSAAAKKLLAKVHKLLAIASSKRHGVALRDYREALEECMKTEASSTMKVLGYRLASRNLSCSTHDTWQALLEACVMELGGTQNASVLLHAIPALELVPLPLVLSFLLATEKEPMNKLRAVLTHEQDDVRYCAITTLSKLTMQTAVAIKTDALYAFPFESHEARICCQQDLWSIVTDVWKLLFQTTLLAPNDSNASVIGAAFSAMRMLFAKHPRMQDFRTPLAAPMTTPTTNLNEQSAINDLIAAVLKDAYPRVRALVAAAQRLSIKAQVDAIWWIAMLVYLMMERTGAVTPGISVPYLDIDVFPADDAGDDDDDKSSTERVRMDQYSAGLVECWMWPLLGRKTSLQQATTLCRSVFLILAHPLHKFTRLKWAGGILQHIMAQCYHHKNAEAKQEVSQLLVRVFSWLSSSDCLTYCVPAIEALSTIERDSDRLDLLQALTDAIGQRTIDHNDFLLLEGICALDFFRAPPGSSKISPRANGAHAFQCLVRSLVDLHNRATTSADRSKVQMAQFIALRAFEPLLHAKTKSSATAQGDQSKTQRLRTATSMSYVVLLTSHFQNVVRDSKMALPESLAFLQDKVLAVFPQIPLPAVRIQVIWIVVQLAVKFQSVPWQRVLGLLLCEARASFPLADDDDSTPEGAPTASLSSFDDGKLGGDAASAVANTTARTGLPDGVDIGSLSVFLDCLQLAAVVQPISDNIQTVYERIRGYVTGHAECMLIKRMVDEPRLATSVDSQQVAASRSLIPQETFHPSFLFGPRKYNAEIKSSAKLYGVDGSTFEKLVTGGSDAFALQVSYRQPYREHEEIIVLSVACTNMTNLPMSDFEIHVRCLGAAKCIDPSNDAKIRMLQAGSASGSGNLPSHGTIKGEKRFQLKRFGQATFTFQIILLETDSSGEDGDSQVVRVPLAPSEPFVVRLDALFRAPSTQFATGASFHSIWQSTEANTVIPVRSSDAAPAADTASLSLAQRLLKFSSSRLVVVQELLIDLPVHVHIAFVTKTRWDDFVAVSVSLVCLEAGSLGLPAKWTGTCEVRSTATNVAEVEKCAADVLHIVSGSYLEQDVSEQPICDPLATSAPFDRTTTLAAPSIRTASRTTSNVSKRSDPFGAPPVSSPFDFPAVPPSPAAGNTGGGGGFGDFGDPFGGSGASKWTPSAFDPSGEVRPPASTSAVNSDPWEVPKQPTRQSVDATAAIAGARAMGDHELADDEENRVYRPLLFNSRGYESSTLWGDDYEMRTRLPEERQTEIDVEAERPRSGVMARLQSLGNSSARRAPLPASPRRHEPIQPHIRLETLSSSAATTVLWMTYLSFVFAVALPYLQSQGFLATEVPLPGDLCVNRGMIDVPCTHVDDHRHIAVWSAFVNNVSWYAGSIELRLRVEKVINTTTATADMTPIGLNALWPLGPASFLDSSNETELTVLDEGYVLQYDVSLYGIDFDSVPLSKQWITTEKNQSIWVHCGANDCNTVRLLEVAQDFEGLGSSGYGSYLVTMTYHGMYPNRFGKKVTYEFAYTKPAIHISEVIIRSGMLVATLLSLPCWAVSVYNFHGSWRNVLPVQKWVFALGFVLMLWQNPVYAAAEWYKNVSLRTRFVSDTCESFAESFFYVFWLNLMDHHGGHLIHKLGFGFALFGIDTGMTILHMPKLFFSENSGRHKLDQLYVLLGFLRIALLLGWLVWIVRISWRTSSYLRSLRYMASRFQQLSYRFLFLETFLILVYVLMLSGLQVFYLLQTWYLLGYEAFLQTAVHTFTQFHSGRPSLGKFIFLSVYVYLVMYVHLPPALSDGGELLGSTAYHVDERPRVDKYGFLMPDSHIFCVETALWLLEIAWQAYYDPPGRPSPFGYGELNLEQYGFELITHLRSNLTDTHAVVASNHDHKRLVIAFRGTTSKQNWKSNLRFHQDVVWIKSRGGIRRDKTCMERLKDCAAKIPILNMALPRVHSGFWKAYASVRTELKEVVRLVMDENPGITVYVTGHSMGGALAVLAAYDLAANFSIKVHMYNFGGPRVGNPSFGRHYDRIVPSSYRVVMDGDIVPGVPRFWGLYQHVGTEVAIDAEGNLIVDPSFVERQLHVSSKRKVATHLTHVYRASMAKCLENLIKLNVCQCHGAPSFIQTHSDVRECSEVAKMAQYEDQQACEGVIRSHVEFAEAAANGSKSMVEFLLENGARIDMPGRDGTTPLCAAALWGNDAMVALLLDRGADITARNEGTGWTALHAAAFQEHGKVVRILLDRGADAKAVDTEGRTPVDYASISEAIWPFFAARGYKKSSKSDLIAKGIIRKVLDQPEQAVSYDKQNESISYFSRPGSAYVRAQVQPPVAARRQDSAKTRDVKGPIDPLGDDAPPSRPSSNQRRPSFQGLGL</sequence>
<dbReference type="InterPro" id="IPR029058">
    <property type="entry name" value="AB_hydrolase_fold"/>
</dbReference>
<feature type="region of interest" description="Disordered" evidence="6">
    <location>
        <begin position="2311"/>
        <end position="2356"/>
    </location>
</feature>
<dbReference type="Gene3D" id="3.40.50.1820">
    <property type="entry name" value="alpha/beta hydrolase"/>
    <property type="match status" value="1"/>
</dbReference>
<reference evidence="10" key="1">
    <citation type="submission" date="2022-11" db="EMBL/GenBank/DDBJ databases">
        <authorList>
            <person name="Morgan W.R."/>
            <person name="Tartar A."/>
        </authorList>
    </citation>
    <scope>NUCLEOTIDE SEQUENCE</scope>
    <source>
        <strain evidence="10">ARSEF 373</strain>
    </source>
</reference>
<dbReference type="GO" id="GO:0006629">
    <property type="term" value="P:lipid metabolic process"/>
    <property type="evidence" value="ECO:0007669"/>
    <property type="project" value="InterPro"/>
</dbReference>
<dbReference type="SUPFAM" id="SSF48371">
    <property type="entry name" value="ARM repeat"/>
    <property type="match status" value="1"/>
</dbReference>
<dbReference type="SUPFAM" id="SSF53474">
    <property type="entry name" value="alpha/beta-Hydrolases"/>
    <property type="match status" value="1"/>
</dbReference>
<evidence type="ECO:0000256" key="1">
    <source>
        <dbReference type="ARBA" id="ARBA00004141"/>
    </source>
</evidence>
<dbReference type="Pfam" id="PF12796">
    <property type="entry name" value="Ank_2"/>
    <property type="match status" value="2"/>
</dbReference>
<feature type="compositionally biased region" description="Gly residues" evidence="6">
    <location>
        <begin position="1132"/>
        <end position="1150"/>
    </location>
</feature>
<dbReference type="EMBL" id="DAKRPA010000004">
    <property type="protein sequence ID" value="DBA04956.1"/>
    <property type="molecule type" value="Genomic_DNA"/>
</dbReference>
<dbReference type="Pfam" id="PF06664">
    <property type="entry name" value="WLS-like_TM"/>
    <property type="match status" value="1"/>
</dbReference>
<comment type="subcellular location">
    <subcellularLocation>
        <location evidence="1">Membrane</location>
        <topology evidence="1">Multi-pass membrane protein</topology>
    </subcellularLocation>
</comment>